<name>A0ABN3GYA3_9ACTN</name>
<evidence type="ECO:0000313" key="2">
    <source>
        <dbReference type="EMBL" id="GAA2364288.1"/>
    </source>
</evidence>
<evidence type="ECO:0000256" key="1">
    <source>
        <dbReference type="SAM" id="Phobius"/>
    </source>
</evidence>
<dbReference type="EMBL" id="BAAARV010000059">
    <property type="protein sequence ID" value="GAA2364288.1"/>
    <property type="molecule type" value="Genomic_DNA"/>
</dbReference>
<keyword evidence="1" id="KW-1133">Transmembrane helix</keyword>
<keyword evidence="1" id="KW-0472">Membrane</keyword>
<gene>
    <name evidence="2" type="ORF">GCM10010170_061940</name>
</gene>
<feature type="transmembrane region" description="Helical" evidence="1">
    <location>
        <begin position="45"/>
        <end position="65"/>
    </location>
</feature>
<feature type="transmembrane region" description="Helical" evidence="1">
    <location>
        <begin position="108"/>
        <end position="129"/>
    </location>
</feature>
<comment type="caution">
    <text evidence="2">The sequence shown here is derived from an EMBL/GenBank/DDBJ whole genome shotgun (WGS) entry which is preliminary data.</text>
</comment>
<protein>
    <submittedName>
        <fullName evidence="2">Uncharacterized protein</fullName>
    </submittedName>
</protein>
<organism evidence="2 3">
    <name type="scientific">Dactylosporangium salmoneum</name>
    <dbReference type="NCBI Taxonomy" id="53361"/>
    <lineage>
        <taxon>Bacteria</taxon>
        <taxon>Bacillati</taxon>
        <taxon>Actinomycetota</taxon>
        <taxon>Actinomycetes</taxon>
        <taxon>Micromonosporales</taxon>
        <taxon>Micromonosporaceae</taxon>
        <taxon>Dactylosporangium</taxon>
    </lineage>
</organism>
<feature type="transmembrane region" description="Helical" evidence="1">
    <location>
        <begin position="74"/>
        <end position="96"/>
    </location>
</feature>
<feature type="transmembrane region" description="Helical" evidence="1">
    <location>
        <begin position="159"/>
        <end position="177"/>
    </location>
</feature>
<proteinExistence type="predicted"/>
<keyword evidence="3" id="KW-1185">Reference proteome</keyword>
<dbReference type="RefSeq" id="WP_344616082.1">
    <property type="nucleotide sequence ID" value="NZ_BAAARV010000059.1"/>
</dbReference>
<keyword evidence="1" id="KW-0812">Transmembrane</keyword>
<evidence type="ECO:0000313" key="3">
    <source>
        <dbReference type="Proteomes" id="UP001501444"/>
    </source>
</evidence>
<dbReference type="Proteomes" id="UP001501444">
    <property type="component" value="Unassembled WGS sequence"/>
</dbReference>
<feature type="transmembrane region" description="Helical" evidence="1">
    <location>
        <begin position="136"/>
        <end position="153"/>
    </location>
</feature>
<accession>A0ABN3GYA3</accession>
<sequence>MTTPLVRTGAVAAPALLFGYGTLRLLDGMDGHHHKGSLLWNAGHVMFFAAIVLLAAMAVGARALLPPRDFTNRLVANLAVVATVAGSLAFLWVITGDLNPGFPGLPDALQTAGPAAFELGLLTLLILLVRGHRLPAWSPVAVLFAFLLIIVNLDLIPLAGILLFVGLLPLAGVGRAVRAA</sequence>
<reference evidence="2 3" key="1">
    <citation type="journal article" date="2019" name="Int. J. Syst. Evol. Microbiol.">
        <title>The Global Catalogue of Microorganisms (GCM) 10K type strain sequencing project: providing services to taxonomists for standard genome sequencing and annotation.</title>
        <authorList>
            <consortium name="The Broad Institute Genomics Platform"/>
            <consortium name="The Broad Institute Genome Sequencing Center for Infectious Disease"/>
            <person name="Wu L."/>
            <person name="Ma J."/>
        </authorList>
    </citation>
    <scope>NUCLEOTIDE SEQUENCE [LARGE SCALE GENOMIC DNA]</scope>
    <source>
        <strain evidence="2 3">JCM 3272</strain>
    </source>
</reference>